<evidence type="ECO:0000313" key="4">
    <source>
        <dbReference type="Proteomes" id="UP000032566"/>
    </source>
</evidence>
<organism evidence="3 4">
    <name type="scientific">Acidovorax temperans</name>
    <dbReference type="NCBI Taxonomy" id="80878"/>
    <lineage>
        <taxon>Bacteria</taxon>
        <taxon>Pseudomonadati</taxon>
        <taxon>Pseudomonadota</taxon>
        <taxon>Betaproteobacteria</taxon>
        <taxon>Burkholderiales</taxon>
        <taxon>Comamonadaceae</taxon>
        <taxon>Acidovorax</taxon>
    </lineage>
</organism>
<dbReference type="InterPro" id="IPR010985">
    <property type="entry name" value="Ribbon_hlx_hlx"/>
</dbReference>
<dbReference type="PATRIC" id="fig|80878.5.peg.553"/>
<reference evidence="3 4" key="1">
    <citation type="submission" date="2014-12" db="EMBL/GenBank/DDBJ databases">
        <title>Isolation of bacteria from lake water.</title>
        <authorList>
            <person name="Sheng K.-Y."/>
            <person name="Chin P.-S."/>
            <person name="Chan K.-G."/>
            <person name="Tan G.S."/>
        </authorList>
    </citation>
    <scope>NUCLEOTIDE SEQUENCE [LARGE SCALE GENOMIC DNA]</scope>
    <source>
        <strain evidence="3 4">KY4</strain>
    </source>
</reference>
<dbReference type="Gene3D" id="1.10.1220.10">
    <property type="entry name" value="Met repressor-like"/>
    <property type="match status" value="1"/>
</dbReference>
<feature type="domain" description="Arc-like DNA binding" evidence="2">
    <location>
        <begin position="24"/>
        <end position="66"/>
    </location>
</feature>
<keyword evidence="1" id="KW-0175">Coiled coil</keyword>
<dbReference type="GO" id="GO:0003677">
    <property type="term" value="F:DNA binding"/>
    <property type="evidence" value="ECO:0007669"/>
    <property type="project" value="InterPro"/>
</dbReference>
<evidence type="ECO:0000313" key="3">
    <source>
        <dbReference type="EMBL" id="KJA11309.1"/>
    </source>
</evidence>
<keyword evidence="4" id="KW-1185">Reference proteome</keyword>
<gene>
    <name evidence="3" type="ORF">RP29_06195</name>
</gene>
<dbReference type="InterPro" id="IPR005569">
    <property type="entry name" value="Arc_DNA-bd_dom"/>
</dbReference>
<proteinExistence type="predicted"/>
<comment type="caution">
    <text evidence="3">The sequence shown here is derived from an EMBL/GenBank/DDBJ whole genome shotgun (WGS) entry which is preliminary data.</text>
</comment>
<name>A0A0D7KBD1_9BURK</name>
<dbReference type="EMBL" id="JXYQ01000017">
    <property type="protein sequence ID" value="KJA11309.1"/>
    <property type="molecule type" value="Genomic_DNA"/>
</dbReference>
<evidence type="ECO:0000256" key="1">
    <source>
        <dbReference type="SAM" id="Coils"/>
    </source>
</evidence>
<feature type="coiled-coil region" evidence="1">
    <location>
        <begin position="136"/>
        <end position="181"/>
    </location>
</feature>
<dbReference type="Proteomes" id="UP000032566">
    <property type="component" value="Unassembled WGS sequence"/>
</dbReference>
<accession>A0A0D7KBD1</accession>
<evidence type="ECO:0000259" key="2">
    <source>
        <dbReference type="Pfam" id="PF03869"/>
    </source>
</evidence>
<dbReference type="AlphaFoldDB" id="A0A0D7KBD1"/>
<dbReference type="GO" id="GO:0006355">
    <property type="term" value="P:regulation of DNA-templated transcription"/>
    <property type="evidence" value="ECO:0007669"/>
    <property type="project" value="InterPro"/>
</dbReference>
<dbReference type="InterPro" id="IPR013321">
    <property type="entry name" value="Arc_rbn_hlx_hlx"/>
</dbReference>
<dbReference type="SUPFAM" id="SSF47598">
    <property type="entry name" value="Ribbon-helix-helix"/>
    <property type="match status" value="1"/>
</dbReference>
<sequence>MSIRFFEKIRFDVHNLGMATDRHQAPSYPLRMPDELKARVQAAAEESGRSLHAELLARLEGSFRAENESFKREIEAQVSSVLARSDTLSLRIDLIKSRMDNLFTRAHLISSETERMAKDAQTDEDFAKAEARIAEYNEIQTEAAALGAQAEQLIAERDAELQRMHTLKEALREYRERLEAKPASRPKT</sequence>
<dbReference type="RefSeq" id="WP_044396803.1">
    <property type="nucleotide sequence ID" value="NZ_JXYQ01000017.1"/>
</dbReference>
<dbReference type="STRING" id="80878.RP29_06195"/>
<dbReference type="Pfam" id="PF03869">
    <property type="entry name" value="Arc"/>
    <property type="match status" value="1"/>
</dbReference>
<protein>
    <recommendedName>
        <fullName evidence="2">Arc-like DNA binding domain-containing protein</fullName>
    </recommendedName>
</protein>